<evidence type="ECO:0000313" key="15">
    <source>
        <dbReference type="Proteomes" id="UP000011603"/>
    </source>
</evidence>
<dbReference type="Gene3D" id="3.90.550.10">
    <property type="entry name" value="Spore Coat Polysaccharide Biosynthesis Protein SpsA, Chain A"/>
    <property type="match status" value="1"/>
</dbReference>
<dbReference type="EMBL" id="CP007551">
    <property type="protein sequence ID" value="AHZ23283.1"/>
    <property type="molecule type" value="Genomic_DNA"/>
</dbReference>
<dbReference type="STRING" id="523841.HFX_2215"/>
<dbReference type="Proteomes" id="UP000299011">
    <property type="component" value="Chromosome"/>
</dbReference>
<dbReference type="InterPro" id="IPR013482">
    <property type="entry name" value="Molybde_CF_guanTrfase"/>
</dbReference>
<accession>I3R6P4</accession>
<dbReference type="InterPro" id="IPR029044">
    <property type="entry name" value="Nucleotide-diphossugar_trans"/>
</dbReference>
<dbReference type="CDD" id="cd02503">
    <property type="entry name" value="MobA"/>
    <property type="match status" value="1"/>
</dbReference>
<evidence type="ECO:0000256" key="8">
    <source>
        <dbReference type="HAMAP-Rule" id="MF_00316"/>
    </source>
</evidence>
<dbReference type="PANTHER" id="PTHR19136">
    <property type="entry name" value="MOLYBDENUM COFACTOR GUANYLYLTRANSFERASE"/>
    <property type="match status" value="1"/>
</dbReference>
<dbReference type="EMBL" id="CP039139">
    <property type="protein sequence ID" value="QCQ73859.1"/>
    <property type="molecule type" value="Genomic_DNA"/>
</dbReference>
<feature type="binding site" evidence="8">
    <location>
        <position position="109"/>
    </location>
    <ligand>
        <name>GTP</name>
        <dbReference type="ChEBI" id="CHEBI:37565"/>
    </ligand>
</feature>
<evidence type="ECO:0000313" key="10">
    <source>
        <dbReference type="EMBL" id="AFK19904.1"/>
    </source>
</evidence>
<dbReference type="AlphaFoldDB" id="I3R6P4"/>
<organism evidence="10 14">
    <name type="scientific">Haloferax mediterranei (strain ATCC 33500 / DSM 1411 / JCM 8866 / NBRC 14739 / NCIMB 2177 / R-4)</name>
    <name type="common">Halobacterium mediterranei</name>
    <dbReference type="NCBI Taxonomy" id="523841"/>
    <lineage>
        <taxon>Archaea</taxon>
        <taxon>Methanobacteriati</taxon>
        <taxon>Methanobacteriota</taxon>
        <taxon>Stenosarchaea group</taxon>
        <taxon>Halobacteria</taxon>
        <taxon>Halobacteriales</taxon>
        <taxon>Haloferacaceae</taxon>
        <taxon>Haloferax</taxon>
    </lineage>
</organism>
<keyword evidence="15" id="KW-1185">Reference proteome</keyword>
<dbReference type="GO" id="GO:0046872">
    <property type="term" value="F:metal ion binding"/>
    <property type="evidence" value="ECO:0007669"/>
    <property type="project" value="UniProtKB-KW"/>
</dbReference>
<comment type="caution">
    <text evidence="8">Lacks conserved residue(s) required for the propagation of feature annotation.</text>
</comment>
<evidence type="ECO:0000256" key="6">
    <source>
        <dbReference type="ARBA" id="ARBA00023134"/>
    </source>
</evidence>
<evidence type="ECO:0000256" key="2">
    <source>
        <dbReference type="ARBA" id="ARBA00022679"/>
    </source>
</evidence>
<evidence type="ECO:0000313" key="17">
    <source>
        <dbReference type="Proteomes" id="UP000299011"/>
    </source>
</evidence>
<keyword evidence="13" id="KW-0548">Nucleotidyltransferase</keyword>
<reference evidence="10" key="1">
    <citation type="journal article" date="2012" name="Appl. Environ. Microbiol.">
        <title>Identification of the haloarchaeal phasin (PhaP) that functions in polyhydroxyalkanoate accumulation and granule formation in Haloferax mediterranei.</title>
        <authorList>
            <person name="Cai S."/>
            <person name="Cai L."/>
            <person name="Liu H."/>
            <person name="Liu X."/>
            <person name="Han J."/>
            <person name="Zhou J."/>
            <person name="Xiang H."/>
        </authorList>
    </citation>
    <scope>NUCLEOTIDE SEQUENCE</scope>
    <source>
        <strain evidence="10">CGMCC 1.2087</strain>
    </source>
</reference>
<comment type="function">
    <text evidence="8">Transfers a GMP moiety from GTP to Mo-molybdopterin (Mo-MPT) cofactor (Moco or molybdenum cofactor) to form Mo-molybdopterin guanine dinucleotide (Mo-MGD) cofactor.</text>
</comment>
<comment type="domain">
    <text evidence="8">The N-terminal domain determines nucleotide recognition and specific binding, while the C-terminal domain determines the specific binding to the target protein.</text>
</comment>
<dbReference type="EMBL" id="CP001868">
    <property type="protein sequence ID" value="AFK19904.1"/>
    <property type="molecule type" value="Genomic_DNA"/>
</dbReference>
<dbReference type="Pfam" id="PF12804">
    <property type="entry name" value="NTP_transf_3"/>
    <property type="match status" value="1"/>
</dbReference>
<dbReference type="OrthoDB" id="28434at2157"/>
<dbReference type="RefSeq" id="WP_004059625.1">
    <property type="nucleotide sequence ID" value="NC_017941.2"/>
</dbReference>
<sequence>MTDHPLDVTGVVLAGGQSRRFEAGDKALATLGDDPLLKRVVGTLRAVTGRPPIVAVRTPEQQARLSTVLPTAWDVRFVQDAESLSGPVAGVTAACAEAETPWLFVAGCDMPLLEPRAISALFDKAAQDSARTASAIVPRSEGGYHEPLHALYRCSAVRNIASALSTGDGFGVLLKQLADVDYVPFADLPRAVRTSVTNVNTCRELERIAAPCEANQ</sequence>
<keyword evidence="5 8" id="KW-0460">Magnesium</keyword>
<evidence type="ECO:0000313" key="12">
    <source>
        <dbReference type="EMBL" id="ELZ99448.1"/>
    </source>
</evidence>
<feature type="binding site" evidence="8">
    <location>
        <position position="109"/>
    </location>
    <ligand>
        <name>Mg(2+)</name>
        <dbReference type="ChEBI" id="CHEBI:18420"/>
    </ligand>
</feature>
<dbReference type="GO" id="GO:0005737">
    <property type="term" value="C:cytoplasm"/>
    <property type="evidence" value="ECO:0007669"/>
    <property type="project" value="UniProtKB-SubCell"/>
</dbReference>
<keyword evidence="4 8" id="KW-0547">Nucleotide-binding</keyword>
<evidence type="ECO:0000256" key="4">
    <source>
        <dbReference type="ARBA" id="ARBA00022741"/>
    </source>
</evidence>
<keyword evidence="3 8" id="KW-0479">Metal-binding</keyword>
<dbReference type="KEGG" id="hme:HFX_2215"/>
<comment type="subcellular location">
    <subcellularLocation>
        <location evidence="8">Cytoplasm</location>
    </subcellularLocation>
</comment>
<dbReference type="PATRIC" id="fig|523841.21.peg.2597"/>
<reference evidence="10 14" key="2">
    <citation type="journal article" date="2012" name="J. Bacteriol.">
        <title>Complete genome sequence of the metabolically versatile halophilic archaeon Haloferax mediterranei, a poly(3-hydroxybutyrate-co-3-hydroxyvalerate) producer.</title>
        <authorList>
            <person name="Han J."/>
            <person name="Zhang F."/>
            <person name="Hou J."/>
            <person name="Liu X."/>
            <person name="Li M."/>
            <person name="Liu H."/>
            <person name="Cai L."/>
            <person name="Zhang B."/>
            <person name="Chen Y."/>
            <person name="Zhou J."/>
            <person name="Hu S."/>
            <person name="Xiang H."/>
        </authorList>
    </citation>
    <scope>NUCLEOTIDE SEQUENCE [LARGE SCALE GENOMIC DNA]</scope>
    <source>
        <strain evidence="14">ATCC 33500 / DSM 1411 / JCM 8866 / NBRC 14739 / NCIMB 2177 / R-4</strain>
        <strain evidence="10">CGMCC 1.2087</strain>
    </source>
</reference>
<feature type="binding site" evidence="8">
    <location>
        <position position="80"/>
    </location>
    <ligand>
        <name>GTP</name>
        <dbReference type="ChEBI" id="CHEBI:37565"/>
    </ligand>
</feature>
<dbReference type="Proteomes" id="UP000006469">
    <property type="component" value="Chromosome"/>
</dbReference>
<comment type="catalytic activity">
    <reaction evidence="8">
        <text>Mo-molybdopterin + GTP + H(+) = Mo-molybdopterin guanine dinucleotide + diphosphate</text>
        <dbReference type="Rhea" id="RHEA:34243"/>
        <dbReference type="ChEBI" id="CHEBI:15378"/>
        <dbReference type="ChEBI" id="CHEBI:33019"/>
        <dbReference type="ChEBI" id="CHEBI:37565"/>
        <dbReference type="ChEBI" id="CHEBI:71302"/>
        <dbReference type="ChEBI" id="CHEBI:71310"/>
        <dbReference type="EC" id="2.7.7.77"/>
    </reaction>
</comment>
<proteinExistence type="inferred from homology"/>
<dbReference type="HOGENOM" id="CLU_055597_2_1_2"/>
<feature type="domain" description="MobA-like NTP transferase" evidence="9">
    <location>
        <begin position="10"/>
        <end position="176"/>
    </location>
</feature>
<dbReference type="Proteomes" id="UP000011603">
    <property type="component" value="Unassembled WGS sequence"/>
</dbReference>
<dbReference type="InterPro" id="IPR025877">
    <property type="entry name" value="MobA-like_NTP_Trfase"/>
</dbReference>
<evidence type="ECO:0000256" key="7">
    <source>
        <dbReference type="ARBA" id="ARBA00023150"/>
    </source>
</evidence>
<evidence type="ECO:0000256" key="1">
    <source>
        <dbReference type="ARBA" id="ARBA00022490"/>
    </source>
</evidence>
<dbReference type="EC" id="2.7.7.77" evidence="8"/>
<evidence type="ECO:0000256" key="5">
    <source>
        <dbReference type="ARBA" id="ARBA00022842"/>
    </source>
</evidence>
<reference evidence="10" key="5">
    <citation type="submission" date="2014-05" db="EMBL/GenBank/DDBJ databases">
        <authorList>
            <person name="Wang L."/>
            <person name="Yang H."/>
            <person name="Xiang H."/>
        </authorList>
    </citation>
    <scope>NUCLEOTIDE SEQUENCE</scope>
    <source>
        <strain evidence="10">CGMCC 1.2087</strain>
    </source>
</reference>
<comment type="similarity">
    <text evidence="8">Belongs to the MobA family.</text>
</comment>
<gene>
    <name evidence="8 10" type="primary">mobA</name>
    <name evidence="10" type="ordered locus">HFX_2215</name>
    <name evidence="11" type="ORF">BM92_11820</name>
    <name evidence="12" type="ORF">C439_12879</name>
    <name evidence="13" type="ORF">E6P09_00615</name>
</gene>
<dbReference type="GeneID" id="40154874"/>
<dbReference type="GO" id="GO:0006777">
    <property type="term" value="P:Mo-molybdopterin cofactor biosynthetic process"/>
    <property type="evidence" value="ECO:0007669"/>
    <property type="project" value="UniProtKB-KW"/>
</dbReference>
<keyword evidence="7 8" id="KW-0501">Molybdenum cofactor biosynthesis</keyword>
<dbReference type="GO" id="GO:0061603">
    <property type="term" value="F:molybdenum cofactor guanylyltransferase activity"/>
    <property type="evidence" value="ECO:0007669"/>
    <property type="project" value="UniProtKB-EC"/>
</dbReference>
<dbReference type="PaxDb" id="523841-HFX_2215"/>
<keyword evidence="2 8" id="KW-0808">Transferase</keyword>
<reference evidence="12 15" key="3">
    <citation type="journal article" date="2014" name="PLoS Genet.">
        <title>Phylogenetically driven sequencing of extremely halophilic archaea reveals strategies for static and dynamic osmo-response.</title>
        <authorList>
            <person name="Becker E.A."/>
            <person name="Seitzer P.M."/>
            <person name="Tritt A."/>
            <person name="Larsen D."/>
            <person name="Krusor M."/>
            <person name="Yao A.I."/>
            <person name="Wu D."/>
            <person name="Madern D."/>
            <person name="Eisen J.A."/>
            <person name="Darling A.E."/>
            <person name="Facciotti M.T."/>
        </authorList>
    </citation>
    <scope>NUCLEOTIDE SEQUENCE [LARGE SCALE GENOMIC DNA]</scope>
    <source>
        <strain evidence="12">ATCC 33500</strain>
        <strain evidence="15">ATCC 33500 / DSM 1411 / JCM 8866 / NBRC 14739 / NCIMB 2177 / R-4</strain>
    </source>
</reference>
<dbReference type="EMBL" id="AOLO01000011">
    <property type="protein sequence ID" value="ELZ99448.1"/>
    <property type="molecule type" value="Genomic_DNA"/>
</dbReference>
<dbReference type="PANTHER" id="PTHR19136:SF81">
    <property type="entry name" value="MOLYBDENUM COFACTOR GUANYLYLTRANSFERASE"/>
    <property type="match status" value="1"/>
</dbReference>
<name>I3R6P4_HALMT</name>
<dbReference type="Proteomes" id="UP000027075">
    <property type="component" value="Chromosome"/>
</dbReference>
<reference evidence="11 16" key="4">
    <citation type="submission" date="2014-04" db="EMBL/GenBank/DDBJ databases">
        <title>Transcriptional profiles of Haloferax mediterranei on the basis of nitrogen availability.</title>
        <authorList>
            <person name="Bautista V."/>
        </authorList>
    </citation>
    <scope>NUCLEOTIDE SEQUENCE [LARGE SCALE GENOMIC DNA]</scope>
    <source>
        <strain evidence="11">ATCC 33500</strain>
        <strain evidence="16">ATCC 33500 / DSM 1411 / JCM 8866 / NBRC 14739 / NCIMB 2177 / R-4</strain>
    </source>
</reference>
<dbReference type="SUPFAM" id="SSF53448">
    <property type="entry name" value="Nucleotide-diphospho-sugar transferases"/>
    <property type="match status" value="1"/>
</dbReference>
<evidence type="ECO:0000313" key="16">
    <source>
        <dbReference type="Proteomes" id="UP000027075"/>
    </source>
</evidence>
<evidence type="ECO:0000313" key="14">
    <source>
        <dbReference type="Proteomes" id="UP000006469"/>
    </source>
</evidence>
<evidence type="ECO:0000313" key="13">
    <source>
        <dbReference type="EMBL" id="QCQ73859.1"/>
    </source>
</evidence>
<evidence type="ECO:0000256" key="3">
    <source>
        <dbReference type="ARBA" id="ARBA00022723"/>
    </source>
</evidence>
<dbReference type="HAMAP" id="MF_00316">
    <property type="entry name" value="MobA"/>
    <property type="match status" value="1"/>
</dbReference>
<feature type="binding site" evidence="8">
    <location>
        <position position="26"/>
    </location>
    <ligand>
        <name>GTP</name>
        <dbReference type="ChEBI" id="CHEBI:37565"/>
    </ligand>
</feature>
<keyword evidence="6 8" id="KW-0342">GTP-binding</keyword>
<keyword evidence="1 8" id="KW-0963">Cytoplasm</keyword>
<dbReference type="GO" id="GO:0005525">
    <property type="term" value="F:GTP binding"/>
    <property type="evidence" value="ECO:0007669"/>
    <property type="project" value="UniProtKB-UniRule"/>
</dbReference>
<evidence type="ECO:0000259" key="9">
    <source>
        <dbReference type="Pfam" id="PF12804"/>
    </source>
</evidence>
<protein>
    <recommendedName>
        <fullName evidence="8">Probable molybdenum cofactor guanylyltransferase</fullName>
        <shortName evidence="8">MoCo guanylyltransferase</shortName>
        <ecNumber evidence="8">2.7.7.77</ecNumber>
    </recommendedName>
    <alternativeName>
        <fullName evidence="8">GTP:molybdopterin guanylyltransferase</fullName>
    </alternativeName>
    <alternativeName>
        <fullName evidence="8">Mo-MPT guanylyltransferase</fullName>
    </alternativeName>
    <alternativeName>
        <fullName evidence="8">Molybdopterin guanylyltransferase</fullName>
    </alternativeName>
    <alternativeName>
        <fullName evidence="8">Molybdopterin-guanine dinucleotide synthase</fullName>
        <shortName evidence="8">MGD synthase</shortName>
    </alternativeName>
</protein>
<dbReference type="eggNOG" id="arCOG01872">
    <property type="taxonomic scope" value="Archaea"/>
</dbReference>
<feature type="binding site" evidence="8">
    <location>
        <begin position="13"/>
        <end position="15"/>
    </location>
    <ligand>
        <name>GTP</name>
        <dbReference type="ChEBI" id="CHEBI:37565"/>
    </ligand>
</feature>
<comment type="cofactor">
    <cofactor evidence="8">
        <name>Mg(2+)</name>
        <dbReference type="ChEBI" id="CHEBI:18420"/>
    </cofactor>
</comment>
<evidence type="ECO:0000313" key="11">
    <source>
        <dbReference type="EMBL" id="AHZ23283.1"/>
    </source>
</evidence>
<reference evidence="13 17" key="6">
    <citation type="submission" date="2019-04" db="EMBL/GenBank/DDBJ databases">
        <title>Methylomes of two halophilic Archaea, Haloarcula marismortui and Haloferax mediterranei.</title>
        <authorList>
            <person name="DasSarma S."/>
            <person name="DasSarma P."/>
            <person name="DasSarma S."/>
            <person name="Fomenkov A."/>
            <person name="Vincze T."/>
            <person name="Anton B.P."/>
            <person name="Roberts R.J."/>
        </authorList>
    </citation>
    <scope>NUCLEOTIDE SEQUENCE [LARGE SCALE GENOMIC DNA]</scope>
    <source>
        <strain evidence="13">ATCC 33500</strain>
        <strain evidence="17">ATCC 33500 / DSM 1411 / JCM 8866 / NBRC 14739 / NCIMB 2177 / R-4</strain>
    </source>
</reference>